<accession>A2SEJ3</accession>
<feature type="domain" description="DUF1854" evidence="1">
    <location>
        <begin position="27"/>
        <end position="156"/>
    </location>
</feature>
<dbReference type="KEGG" id="mpt:Mpe_A1020"/>
<organism evidence="2 3">
    <name type="scientific">Methylibium petroleiphilum (strain ATCC BAA-1232 / LMG 22953 / PM1)</name>
    <dbReference type="NCBI Taxonomy" id="420662"/>
    <lineage>
        <taxon>Bacteria</taxon>
        <taxon>Pseudomonadati</taxon>
        <taxon>Pseudomonadota</taxon>
        <taxon>Betaproteobacteria</taxon>
        <taxon>Burkholderiales</taxon>
        <taxon>Sphaerotilaceae</taxon>
        <taxon>Methylibium</taxon>
    </lineage>
</organism>
<reference evidence="2 3" key="1">
    <citation type="journal article" date="2007" name="J. Bacteriol.">
        <title>Whole-genome analysis of the methyl tert-butyl ether-degrading beta-proteobacterium Methylibium petroleiphilum PM1.</title>
        <authorList>
            <person name="Kane S.R."/>
            <person name="Chakicherla A.Y."/>
            <person name="Chain P.S.G."/>
            <person name="Schmidt R."/>
            <person name="Shin M.W."/>
            <person name="Legler T.C."/>
            <person name="Scow K.M."/>
            <person name="Larimer F.W."/>
            <person name="Lucas S.M."/>
            <person name="Richardson P.M."/>
            <person name="Hristova K.R."/>
        </authorList>
    </citation>
    <scope>NUCLEOTIDE SEQUENCE [LARGE SCALE GENOMIC DNA]</scope>
    <source>
        <strain evidence="3">ATCC BAA-1232 / LMG 22953 / PM1</strain>
    </source>
</reference>
<dbReference type="eggNOG" id="COG1132">
    <property type="taxonomic scope" value="Bacteria"/>
</dbReference>
<dbReference type="STRING" id="420662.Mpe_A1020"/>
<dbReference type="InterPro" id="IPR015005">
    <property type="entry name" value="DUF1854"/>
</dbReference>
<name>A2SEJ3_METPP</name>
<protein>
    <recommendedName>
        <fullName evidence="1">DUF1854 domain-containing protein</fullName>
    </recommendedName>
</protein>
<dbReference type="EMBL" id="CP000555">
    <property type="protein sequence ID" value="ABM93982.1"/>
    <property type="molecule type" value="Genomic_DNA"/>
</dbReference>
<gene>
    <name evidence="2" type="ordered locus">Mpe_A1020</name>
</gene>
<dbReference type="Pfam" id="PF08909">
    <property type="entry name" value="DUF1854"/>
    <property type="match status" value="1"/>
</dbReference>
<proteinExistence type="predicted"/>
<evidence type="ECO:0000313" key="3">
    <source>
        <dbReference type="Proteomes" id="UP000000366"/>
    </source>
</evidence>
<evidence type="ECO:0000313" key="2">
    <source>
        <dbReference type="EMBL" id="ABM93982.1"/>
    </source>
</evidence>
<keyword evidence="3" id="KW-1185">Reference proteome</keyword>
<dbReference type="Proteomes" id="UP000000366">
    <property type="component" value="Chromosome"/>
</dbReference>
<evidence type="ECO:0000259" key="1">
    <source>
        <dbReference type="Pfam" id="PF08909"/>
    </source>
</evidence>
<dbReference type="HOGENOM" id="CLU_121383_1_0_4"/>
<dbReference type="AlphaFoldDB" id="A2SEJ3"/>
<sequence length="157" mass="17344">MDENRDLRLERNAFGRLVLTAADGAVHDGVLPVRAFPIAAPDEGVSIVGADGRELHWIERLSALPPSPRALLEAELASREFMPTILQISAVSTFSTPSSWTVETDRGSTSFVLKGEEDIRRLGNGALLIVDSHGIQFLVRDRLALDRRSKKLLERFL</sequence>